<dbReference type="PROSITE" id="PS00639">
    <property type="entry name" value="THIOL_PROTEASE_HIS"/>
    <property type="match status" value="1"/>
</dbReference>
<dbReference type="InterPro" id="IPR013128">
    <property type="entry name" value="Peptidase_C1A"/>
</dbReference>
<dbReference type="Pfam" id="PF00112">
    <property type="entry name" value="Peptidase_C1"/>
    <property type="match status" value="1"/>
</dbReference>
<reference evidence="4 5" key="1">
    <citation type="submission" date="2019-07" db="EMBL/GenBank/DDBJ databases">
        <title>Annotation for the trematode Paragonimus westermani.</title>
        <authorList>
            <person name="Choi Y.-J."/>
        </authorList>
    </citation>
    <scope>NUCLEOTIDE SEQUENCE [LARGE SCALE GENOMIC DNA]</scope>
    <source>
        <strain evidence="4">180907_Pwestermani</strain>
    </source>
</reference>
<dbReference type="OrthoDB" id="6286504at2759"/>
<dbReference type="Gene3D" id="3.90.70.10">
    <property type="entry name" value="Cysteine proteinases"/>
    <property type="match status" value="1"/>
</dbReference>
<keyword evidence="5" id="KW-1185">Reference proteome</keyword>
<dbReference type="InterPro" id="IPR000668">
    <property type="entry name" value="Peptidase_C1A_C"/>
</dbReference>
<evidence type="ECO:0000313" key="4">
    <source>
        <dbReference type="EMBL" id="KAF8566242.1"/>
    </source>
</evidence>
<organism evidence="4 5">
    <name type="scientific">Paragonimus westermani</name>
    <dbReference type="NCBI Taxonomy" id="34504"/>
    <lineage>
        <taxon>Eukaryota</taxon>
        <taxon>Metazoa</taxon>
        <taxon>Spiralia</taxon>
        <taxon>Lophotrochozoa</taxon>
        <taxon>Platyhelminthes</taxon>
        <taxon>Trematoda</taxon>
        <taxon>Digenea</taxon>
        <taxon>Plagiorchiida</taxon>
        <taxon>Troglotremata</taxon>
        <taxon>Troglotrematidae</taxon>
        <taxon>Paragonimus</taxon>
    </lineage>
</organism>
<dbReference type="InterPro" id="IPR025661">
    <property type="entry name" value="Pept_asp_AS"/>
</dbReference>
<dbReference type="Proteomes" id="UP000699462">
    <property type="component" value="Unassembled WGS sequence"/>
</dbReference>
<name>A0A8T0DFR4_9TREM</name>
<dbReference type="GO" id="GO:0008234">
    <property type="term" value="F:cysteine-type peptidase activity"/>
    <property type="evidence" value="ECO:0007669"/>
    <property type="project" value="InterPro"/>
</dbReference>
<gene>
    <name evidence="4" type="ORF">P879_03802</name>
</gene>
<dbReference type="InterPro" id="IPR038765">
    <property type="entry name" value="Papain-like_cys_pep_sf"/>
</dbReference>
<dbReference type="SMART" id="SM00645">
    <property type="entry name" value="Pept_C1"/>
    <property type="match status" value="1"/>
</dbReference>
<evidence type="ECO:0000259" key="3">
    <source>
        <dbReference type="SMART" id="SM00645"/>
    </source>
</evidence>
<evidence type="ECO:0000313" key="5">
    <source>
        <dbReference type="Proteomes" id="UP000699462"/>
    </source>
</evidence>
<dbReference type="PROSITE" id="PS00640">
    <property type="entry name" value="THIOL_PROTEASE_ASN"/>
    <property type="match status" value="1"/>
</dbReference>
<dbReference type="InterPro" id="IPR025660">
    <property type="entry name" value="Pept_his_AS"/>
</dbReference>
<protein>
    <recommendedName>
        <fullName evidence="3">Peptidase C1A papain C-terminal domain-containing protein</fullName>
    </recommendedName>
</protein>
<dbReference type="SUPFAM" id="SSF54001">
    <property type="entry name" value="Cysteine proteinases"/>
    <property type="match status" value="1"/>
</dbReference>
<evidence type="ECO:0000256" key="2">
    <source>
        <dbReference type="ARBA" id="ARBA00023157"/>
    </source>
</evidence>
<feature type="domain" description="Peptidase C1A papain C-terminal" evidence="3">
    <location>
        <begin position="1"/>
        <end position="113"/>
    </location>
</feature>
<keyword evidence="2" id="KW-1015">Disulfide bond</keyword>
<dbReference type="EMBL" id="JTDF01005429">
    <property type="protein sequence ID" value="KAF8566242.1"/>
    <property type="molecule type" value="Genomic_DNA"/>
</dbReference>
<proteinExistence type="inferred from homology"/>
<dbReference type="GO" id="GO:0006508">
    <property type="term" value="P:proteolysis"/>
    <property type="evidence" value="ECO:0007669"/>
    <property type="project" value="InterPro"/>
</dbReference>
<accession>A0A8T0DFR4</accession>
<dbReference type="AlphaFoldDB" id="A0A8T0DFR4"/>
<evidence type="ECO:0000256" key="1">
    <source>
        <dbReference type="ARBA" id="ARBA00008455"/>
    </source>
</evidence>
<sequence>MKYLPRIIAACKSYNVRDREEDIMRELMKNGPVEVAFTVYEDFMNYDEGIYHHVAGELMGGHAIKLLGWGVEDGTKYWLLANSWNEDWGEKGFFRILRGVDECGIESEVVAGMPRKTA</sequence>
<dbReference type="PANTHER" id="PTHR12411">
    <property type="entry name" value="CYSTEINE PROTEASE FAMILY C1-RELATED"/>
    <property type="match status" value="1"/>
</dbReference>
<comment type="similarity">
    <text evidence="1">Belongs to the peptidase C1 family.</text>
</comment>
<comment type="caution">
    <text evidence="4">The sequence shown here is derived from an EMBL/GenBank/DDBJ whole genome shotgun (WGS) entry which is preliminary data.</text>
</comment>